<evidence type="ECO:0000256" key="1">
    <source>
        <dbReference type="SAM" id="Phobius"/>
    </source>
</evidence>
<organism evidence="2 3">
    <name type="scientific">Streptomyces sudanensis</name>
    <dbReference type="NCBI Taxonomy" id="436397"/>
    <lineage>
        <taxon>Bacteria</taxon>
        <taxon>Bacillati</taxon>
        <taxon>Actinomycetota</taxon>
        <taxon>Actinomycetes</taxon>
        <taxon>Kitasatosporales</taxon>
        <taxon>Streptomycetaceae</taxon>
        <taxon>Streptomyces</taxon>
    </lineage>
</organism>
<dbReference type="RefSeq" id="WP_010476131.1">
    <property type="nucleotide sequence ID" value="NZ_CP095474.1"/>
</dbReference>
<dbReference type="Proteomes" id="UP001056383">
    <property type="component" value="Chromosome"/>
</dbReference>
<protein>
    <submittedName>
        <fullName evidence="2">DUF4235 domain-containing protein</fullName>
    </submittedName>
</protein>
<gene>
    <name evidence="2" type="ORF">MW084_06490</name>
</gene>
<feature type="transmembrane region" description="Helical" evidence="1">
    <location>
        <begin position="62"/>
        <end position="84"/>
    </location>
</feature>
<dbReference type="InterPro" id="IPR025329">
    <property type="entry name" value="DUF4235"/>
</dbReference>
<reference evidence="2" key="1">
    <citation type="submission" date="2022-04" db="EMBL/GenBank/DDBJ databases">
        <title>Systematic whole-genome sequencing reveals an unexpected diversity among actinomycetoma pathogens and provides insights into their antibacterial susceptibilities.</title>
        <authorList>
            <person name="Watson A.K."/>
            <person name="Kepplinger B."/>
            <person name="Bakhiet S.M."/>
            <person name="Mhmoud N.A."/>
            <person name="Chapman J."/>
            <person name="Allenby N."/>
            <person name="Mickiewicz K."/>
            <person name="Goodfellow M."/>
            <person name="Fahal A.H."/>
            <person name="Errington J."/>
        </authorList>
    </citation>
    <scope>NUCLEOTIDE SEQUENCE</scope>
    <source>
        <strain evidence="2">SD 504</strain>
    </source>
</reference>
<keyword evidence="1" id="KW-0472">Membrane</keyword>
<accession>A0ABY4T9L2</accession>
<proteinExistence type="predicted"/>
<keyword evidence="1" id="KW-0812">Transmembrane</keyword>
<sequence length="103" mass="10856">MSARRLPGRRSKSARRQKMLYRPVGLLLGLAGGAAASALFNQVWKAVGRGSDAPDALDEDRSWREVLIAAALQGAIFATVRAAVDRGGAVGVRRLTGNWPGGS</sequence>
<dbReference type="EMBL" id="CP095474">
    <property type="protein sequence ID" value="URN15663.1"/>
    <property type="molecule type" value="Genomic_DNA"/>
</dbReference>
<evidence type="ECO:0000313" key="3">
    <source>
        <dbReference type="Proteomes" id="UP001056383"/>
    </source>
</evidence>
<keyword evidence="1" id="KW-1133">Transmembrane helix</keyword>
<name>A0ABY4T9L2_9ACTN</name>
<dbReference type="Pfam" id="PF14019">
    <property type="entry name" value="DUF4235"/>
    <property type="match status" value="1"/>
</dbReference>
<keyword evidence="3" id="KW-1185">Reference proteome</keyword>
<evidence type="ECO:0000313" key="2">
    <source>
        <dbReference type="EMBL" id="URN15663.1"/>
    </source>
</evidence>